<proteinExistence type="predicted"/>
<reference evidence="2" key="1">
    <citation type="journal article" date="2020" name="Cell">
        <title>Large-Scale Comparative Analyses of Tick Genomes Elucidate Their Genetic Diversity and Vector Capacities.</title>
        <authorList>
            <consortium name="Tick Genome and Microbiome Consortium (TIGMIC)"/>
            <person name="Jia N."/>
            <person name="Wang J."/>
            <person name="Shi W."/>
            <person name="Du L."/>
            <person name="Sun Y."/>
            <person name="Zhan W."/>
            <person name="Jiang J.F."/>
            <person name="Wang Q."/>
            <person name="Zhang B."/>
            <person name="Ji P."/>
            <person name="Bell-Sakyi L."/>
            <person name="Cui X.M."/>
            <person name="Yuan T.T."/>
            <person name="Jiang B.G."/>
            <person name="Yang W.F."/>
            <person name="Lam T.T."/>
            <person name="Chang Q.C."/>
            <person name="Ding S.J."/>
            <person name="Wang X.J."/>
            <person name="Zhu J.G."/>
            <person name="Ruan X.D."/>
            <person name="Zhao L."/>
            <person name="Wei J.T."/>
            <person name="Ye R.Z."/>
            <person name="Que T.C."/>
            <person name="Du C.H."/>
            <person name="Zhou Y.H."/>
            <person name="Cheng J.X."/>
            <person name="Dai P.F."/>
            <person name="Guo W.B."/>
            <person name="Han X.H."/>
            <person name="Huang E.J."/>
            <person name="Li L.F."/>
            <person name="Wei W."/>
            <person name="Gao Y.C."/>
            <person name="Liu J.Z."/>
            <person name="Shao H.Z."/>
            <person name="Wang X."/>
            <person name="Wang C.C."/>
            <person name="Yang T.C."/>
            <person name="Huo Q.B."/>
            <person name="Li W."/>
            <person name="Chen H.Y."/>
            <person name="Chen S.E."/>
            <person name="Zhou L.G."/>
            <person name="Ni X.B."/>
            <person name="Tian J.H."/>
            <person name="Sheng Y."/>
            <person name="Liu T."/>
            <person name="Pan Y.S."/>
            <person name="Xia L.Y."/>
            <person name="Li J."/>
            <person name="Zhao F."/>
            <person name="Cao W.C."/>
        </authorList>
    </citation>
    <scope>NUCLEOTIDE SEQUENCE</scope>
    <source>
        <strain evidence="2">Rsan-2018</strain>
    </source>
</reference>
<gene>
    <name evidence="2" type="ORF">HPB52_021384</name>
</gene>
<dbReference type="GO" id="GO:0004018">
    <property type="term" value="F:N6-(1,2-dicarboxyethyl)AMP AMP-lyase (fumarate-forming) activity"/>
    <property type="evidence" value="ECO:0007669"/>
    <property type="project" value="TreeGrafter"/>
</dbReference>
<dbReference type="InterPro" id="IPR024083">
    <property type="entry name" value="Fumarase/histidase_N"/>
</dbReference>
<accession>A0A9D4PLU1</accession>
<evidence type="ECO:0000313" key="2">
    <source>
        <dbReference type="EMBL" id="KAH7944567.1"/>
    </source>
</evidence>
<dbReference type="VEuPathDB" id="VectorBase:RSAN_029304"/>
<dbReference type="PANTHER" id="PTHR43172">
    <property type="entry name" value="ADENYLOSUCCINATE LYASE"/>
    <property type="match status" value="1"/>
</dbReference>
<dbReference type="GO" id="GO:0070626">
    <property type="term" value="F:(S)-2-(5-amino-1-(5-phospho-D-ribosyl)imidazole-4-carboxamido) succinate lyase (fumarate-forming) activity"/>
    <property type="evidence" value="ECO:0007669"/>
    <property type="project" value="TreeGrafter"/>
</dbReference>
<dbReference type="EMBL" id="JABSTV010001253">
    <property type="protein sequence ID" value="KAH7944567.1"/>
    <property type="molecule type" value="Genomic_DNA"/>
</dbReference>
<dbReference type="Gene3D" id="1.10.275.10">
    <property type="entry name" value="Fumarase/aspartase (N-terminal domain)"/>
    <property type="match status" value="1"/>
</dbReference>
<dbReference type="PANTHER" id="PTHR43172:SF1">
    <property type="entry name" value="ADENYLOSUCCINATE LYASE"/>
    <property type="match status" value="1"/>
</dbReference>
<reference evidence="2" key="2">
    <citation type="submission" date="2021-09" db="EMBL/GenBank/DDBJ databases">
        <authorList>
            <person name="Jia N."/>
            <person name="Wang J."/>
            <person name="Shi W."/>
            <person name="Du L."/>
            <person name="Sun Y."/>
            <person name="Zhan W."/>
            <person name="Jiang J."/>
            <person name="Wang Q."/>
            <person name="Zhang B."/>
            <person name="Ji P."/>
            <person name="Sakyi L.B."/>
            <person name="Cui X."/>
            <person name="Yuan T."/>
            <person name="Jiang B."/>
            <person name="Yang W."/>
            <person name="Lam T.T.-Y."/>
            <person name="Chang Q."/>
            <person name="Ding S."/>
            <person name="Wang X."/>
            <person name="Zhu J."/>
            <person name="Ruan X."/>
            <person name="Zhao L."/>
            <person name="Wei J."/>
            <person name="Que T."/>
            <person name="Du C."/>
            <person name="Cheng J."/>
            <person name="Dai P."/>
            <person name="Han X."/>
            <person name="Huang E."/>
            <person name="Gao Y."/>
            <person name="Liu J."/>
            <person name="Shao H."/>
            <person name="Ye R."/>
            <person name="Li L."/>
            <person name="Wei W."/>
            <person name="Wang X."/>
            <person name="Wang C."/>
            <person name="Huo Q."/>
            <person name="Li W."/>
            <person name="Guo W."/>
            <person name="Chen H."/>
            <person name="Chen S."/>
            <person name="Zhou L."/>
            <person name="Zhou L."/>
            <person name="Ni X."/>
            <person name="Tian J."/>
            <person name="Zhou Y."/>
            <person name="Sheng Y."/>
            <person name="Liu T."/>
            <person name="Pan Y."/>
            <person name="Xia L."/>
            <person name="Li J."/>
            <person name="Zhao F."/>
            <person name="Cao W."/>
        </authorList>
    </citation>
    <scope>NUCLEOTIDE SEQUENCE</scope>
    <source>
        <strain evidence="2">Rsan-2018</strain>
        <tissue evidence="2">Larvae</tissue>
    </source>
</reference>
<comment type="caution">
    <text evidence="2">The sequence shown here is derived from an EMBL/GenBank/DDBJ whole genome shotgun (WGS) entry which is preliminary data.</text>
</comment>
<dbReference type="Proteomes" id="UP000821837">
    <property type="component" value="Unassembled WGS sequence"/>
</dbReference>
<dbReference type="GO" id="GO:0005829">
    <property type="term" value="C:cytosol"/>
    <property type="evidence" value="ECO:0007669"/>
    <property type="project" value="TreeGrafter"/>
</dbReference>
<organism evidence="2 3">
    <name type="scientific">Rhipicephalus sanguineus</name>
    <name type="common">Brown dog tick</name>
    <name type="synonym">Ixodes sanguineus</name>
    <dbReference type="NCBI Taxonomy" id="34632"/>
    <lineage>
        <taxon>Eukaryota</taxon>
        <taxon>Metazoa</taxon>
        <taxon>Ecdysozoa</taxon>
        <taxon>Arthropoda</taxon>
        <taxon>Chelicerata</taxon>
        <taxon>Arachnida</taxon>
        <taxon>Acari</taxon>
        <taxon>Parasitiformes</taxon>
        <taxon>Ixodida</taxon>
        <taxon>Ixodoidea</taxon>
        <taxon>Ixodidae</taxon>
        <taxon>Rhipicephalinae</taxon>
        <taxon>Rhipicephalus</taxon>
        <taxon>Rhipicephalus</taxon>
    </lineage>
</organism>
<keyword evidence="1" id="KW-0456">Lyase</keyword>
<protein>
    <recommendedName>
        <fullName evidence="4">Adenylosuccinate lyase</fullName>
    </recommendedName>
</protein>
<evidence type="ECO:0008006" key="4">
    <source>
        <dbReference type="Google" id="ProtNLM"/>
    </source>
</evidence>
<keyword evidence="3" id="KW-1185">Reference proteome</keyword>
<dbReference type="InterPro" id="IPR008948">
    <property type="entry name" value="L-Aspartase-like"/>
</dbReference>
<evidence type="ECO:0000256" key="1">
    <source>
        <dbReference type="ARBA" id="ARBA00023239"/>
    </source>
</evidence>
<dbReference type="AlphaFoldDB" id="A0A9D4PLU1"/>
<dbReference type="SUPFAM" id="SSF48557">
    <property type="entry name" value="L-aspartase-like"/>
    <property type="match status" value="1"/>
</dbReference>
<sequence>MSAYTKYQTPLSSRYASPEMSFVWSDQKKFSTWRKLWIYLATAEKSLGLPITDEQIKEMQDHVDKIDFAAAADEERLTRHDVMAHVHIFAKQCPKAAPIIHLGATSCYENSRIPGNEQADLLLLLA</sequence>
<name>A0A9D4PLU1_RHISA</name>
<evidence type="ECO:0000313" key="3">
    <source>
        <dbReference type="Proteomes" id="UP000821837"/>
    </source>
</evidence>
<dbReference type="GO" id="GO:0044208">
    <property type="term" value="P:'de novo' AMP biosynthetic process"/>
    <property type="evidence" value="ECO:0007669"/>
    <property type="project" value="TreeGrafter"/>
</dbReference>